<sequence length="309" mass="33966">MSIMIGIDHGYYAIKTAHCSFPAGLTSYGEHEPYTRQGLLEFGGCFFVCGTGRQPIQRDKTANDNYYLLTLAAIAKEIRQRGLPPECSVRIAAGLPLTSFGRDKPKFKDYLLRSNQPVNFKFEGVEYSITIEEVAVFPQGYAALMTEMGLLQDEPSMLLMDLGGWTVDLMRIDNAIPAADTAHSLELGMIRCVDDIREQVRRETGLSLTDAQIENMLAGQPCTVSDTVRDIVNRQGRKYTEHLLSATMEAGFDLHAIPAVLLGGGASVVSRHLSPKDGLCKTIFLLDDKVNAVGFERALAAVSRRKSEA</sequence>
<keyword evidence="3" id="KW-1185">Reference proteome</keyword>
<dbReference type="Pfam" id="PF17989">
    <property type="entry name" value="ALP_N"/>
    <property type="match status" value="1"/>
</dbReference>
<evidence type="ECO:0000259" key="1">
    <source>
        <dbReference type="Pfam" id="PF17989"/>
    </source>
</evidence>
<dbReference type="InterPro" id="IPR040607">
    <property type="entry name" value="ALP_N"/>
</dbReference>
<dbReference type="AlphaFoldDB" id="A0A1T4WWW2"/>
<feature type="domain" description="Actin-like protein N-terminal" evidence="1">
    <location>
        <begin position="40"/>
        <end position="141"/>
    </location>
</feature>
<evidence type="ECO:0000313" key="2">
    <source>
        <dbReference type="EMBL" id="SKA81729.1"/>
    </source>
</evidence>
<accession>A0A1T4WWW2</accession>
<dbReference type="SUPFAM" id="SSF53067">
    <property type="entry name" value="Actin-like ATPase domain"/>
    <property type="match status" value="2"/>
</dbReference>
<evidence type="ECO:0000313" key="3">
    <source>
        <dbReference type="Proteomes" id="UP000190286"/>
    </source>
</evidence>
<dbReference type="InterPro" id="IPR043129">
    <property type="entry name" value="ATPase_NBD"/>
</dbReference>
<dbReference type="GeneID" id="93337632"/>
<dbReference type="EMBL" id="FUYF01000004">
    <property type="protein sequence ID" value="SKA81729.1"/>
    <property type="molecule type" value="Genomic_DNA"/>
</dbReference>
<dbReference type="STRING" id="745368.SAMN02745178_01155"/>
<proteinExistence type="predicted"/>
<dbReference type="Gene3D" id="3.30.420.40">
    <property type="match status" value="2"/>
</dbReference>
<dbReference type="RefSeq" id="WP_338108535.1">
    <property type="nucleotide sequence ID" value="NZ_FUYF01000004.1"/>
</dbReference>
<gene>
    <name evidence="2" type="ORF">SAMN02745178_01155</name>
</gene>
<name>A0A1T4WWW2_9FIRM</name>
<protein>
    <submittedName>
        <fullName evidence="2">Plasmid segregation actin-type ATPase ParM</fullName>
    </submittedName>
</protein>
<dbReference type="Proteomes" id="UP000190286">
    <property type="component" value="Unassembled WGS sequence"/>
</dbReference>
<organism evidence="2 3">
    <name type="scientific">Gemmiger formicilis</name>
    <dbReference type="NCBI Taxonomy" id="745368"/>
    <lineage>
        <taxon>Bacteria</taxon>
        <taxon>Bacillati</taxon>
        <taxon>Bacillota</taxon>
        <taxon>Clostridia</taxon>
        <taxon>Eubacteriales</taxon>
        <taxon>Gemmiger</taxon>
    </lineage>
</organism>
<reference evidence="2 3" key="1">
    <citation type="submission" date="2017-02" db="EMBL/GenBank/DDBJ databases">
        <authorList>
            <person name="Peterson S.W."/>
        </authorList>
    </citation>
    <scope>NUCLEOTIDE SEQUENCE [LARGE SCALE GENOMIC DNA]</scope>
    <source>
        <strain evidence="2 3">ATCC 27749</strain>
    </source>
</reference>